<dbReference type="PROSITE" id="PS51518">
    <property type="entry name" value="SGF29_C"/>
    <property type="match status" value="1"/>
</dbReference>
<gene>
    <name evidence="7" type="ORF">PFISCL1PPCAC_26666</name>
</gene>
<keyword evidence="4" id="KW-0539">Nucleus</keyword>
<reference evidence="7" key="1">
    <citation type="submission" date="2023-10" db="EMBL/GenBank/DDBJ databases">
        <title>Genome assembly of Pristionchus species.</title>
        <authorList>
            <person name="Yoshida K."/>
            <person name="Sommer R.J."/>
        </authorList>
    </citation>
    <scope>NUCLEOTIDE SEQUENCE</scope>
    <source>
        <strain evidence="7">RS5133</strain>
    </source>
</reference>
<keyword evidence="3" id="KW-0804">Transcription</keyword>
<dbReference type="EMBL" id="BTSY01000007">
    <property type="protein sequence ID" value="GMT35369.1"/>
    <property type="molecule type" value="Genomic_DNA"/>
</dbReference>
<comment type="caution">
    <text evidence="7">The sequence shown here is derived from an EMBL/GenBank/DDBJ whole genome shotgun (WGS) entry which is preliminary data.</text>
</comment>
<dbReference type="CDD" id="cd20393">
    <property type="entry name" value="Tudor_SGF29_rpt1"/>
    <property type="match status" value="1"/>
</dbReference>
<evidence type="ECO:0000256" key="3">
    <source>
        <dbReference type="ARBA" id="ARBA00023163"/>
    </source>
</evidence>
<proteinExistence type="predicted"/>
<evidence type="ECO:0000256" key="1">
    <source>
        <dbReference type="ARBA" id="ARBA00004123"/>
    </source>
</evidence>
<evidence type="ECO:0000256" key="2">
    <source>
        <dbReference type="ARBA" id="ARBA00023015"/>
    </source>
</evidence>
<organism evidence="7 8">
    <name type="scientific">Pristionchus fissidentatus</name>
    <dbReference type="NCBI Taxonomy" id="1538716"/>
    <lineage>
        <taxon>Eukaryota</taxon>
        <taxon>Metazoa</taxon>
        <taxon>Ecdysozoa</taxon>
        <taxon>Nematoda</taxon>
        <taxon>Chromadorea</taxon>
        <taxon>Rhabditida</taxon>
        <taxon>Rhabditina</taxon>
        <taxon>Diplogasteromorpha</taxon>
        <taxon>Diplogasteroidea</taxon>
        <taxon>Neodiplogasteridae</taxon>
        <taxon>Pristionchus</taxon>
    </lineage>
</organism>
<dbReference type="PANTHER" id="PTHR21539:SF0">
    <property type="entry name" value="SAGA-ASSOCIATED FACTOR 29"/>
    <property type="match status" value="1"/>
</dbReference>
<feature type="compositionally biased region" description="Acidic residues" evidence="5">
    <location>
        <begin position="43"/>
        <end position="52"/>
    </location>
</feature>
<keyword evidence="8" id="KW-1185">Reference proteome</keyword>
<evidence type="ECO:0000256" key="5">
    <source>
        <dbReference type="SAM" id="MobiDB-lite"/>
    </source>
</evidence>
<feature type="non-terminal residue" evidence="7">
    <location>
        <position position="451"/>
    </location>
</feature>
<dbReference type="Gene3D" id="2.30.30.140">
    <property type="match status" value="2"/>
</dbReference>
<feature type="non-terminal residue" evidence="7">
    <location>
        <position position="1"/>
    </location>
</feature>
<dbReference type="Pfam" id="PF07039">
    <property type="entry name" value="SGF29_Tudor"/>
    <property type="match status" value="1"/>
</dbReference>
<sequence>QLPKIVERHEQTAGAIHRCVEVSGVINKIVFHLQRVSKVVEVEKEEPVEEQPEPSKPIDPIEEKKKELLRELSTLGMGQVAKIKRLLKRIEELNEEYFRANLATPLARHELMTLLAEQALRLPLYVTPVGEFPPPRVGAITASDAYKLSVGDYCAAFCEDMWILGEVKSIADNGRYEIRDVDDSEKPLTILARRRVIPLPQYRADPVRDAHAIFPVNAWILALYPQTTVFYKGIVEEPPKSATDPYKVSFDDATYPSGFSPPLEVPQRYVLAFRETAYKPREKGGDKSEREAAVPEMSKEEMREQKAAEREKKRLEKAEETKQQKIMEKERKKAEKAEMKEQKREEKMREKERKKKEKAKEKKRLAKERRMLRKKEAAEKKEQKKTEEEEKEEGGSKDEAAEREVEEEPREEEEEDEDKEEEDEKEEDEEEEEEERDDGEEEEKDSTEDEM</sequence>
<feature type="region of interest" description="Disordered" evidence="5">
    <location>
        <begin position="42"/>
        <end position="62"/>
    </location>
</feature>
<dbReference type="Proteomes" id="UP001432322">
    <property type="component" value="Unassembled WGS sequence"/>
</dbReference>
<evidence type="ECO:0000256" key="4">
    <source>
        <dbReference type="ARBA" id="ARBA00023242"/>
    </source>
</evidence>
<evidence type="ECO:0000259" key="6">
    <source>
        <dbReference type="PROSITE" id="PS51518"/>
    </source>
</evidence>
<dbReference type="AlphaFoldDB" id="A0AAV5WXH4"/>
<keyword evidence="2" id="KW-0805">Transcription regulation</keyword>
<feature type="compositionally biased region" description="Acidic residues" evidence="5">
    <location>
        <begin position="404"/>
        <end position="451"/>
    </location>
</feature>
<evidence type="ECO:0000313" key="7">
    <source>
        <dbReference type="EMBL" id="GMT35369.1"/>
    </source>
</evidence>
<evidence type="ECO:0000313" key="8">
    <source>
        <dbReference type="Proteomes" id="UP001432322"/>
    </source>
</evidence>
<feature type="region of interest" description="Disordered" evidence="5">
    <location>
        <begin position="280"/>
        <end position="451"/>
    </location>
</feature>
<feature type="compositionally biased region" description="Basic and acidic residues" evidence="5">
    <location>
        <begin position="374"/>
        <end position="403"/>
    </location>
</feature>
<feature type="domain" description="SGF29 C-terminal" evidence="6">
    <location>
        <begin position="144"/>
        <end position="279"/>
    </location>
</feature>
<feature type="compositionally biased region" description="Basic residues" evidence="5">
    <location>
        <begin position="352"/>
        <end position="373"/>
    </location>
</feature>
<dbReference type="PANTHER" id="PTHR21539">
    <property type="entry name" value="SAGA-ASSOCIATED FACTOR 29"/>
    <property type="match status" value="1"/>
</dbReference>
<feature type="compositionally biased region" description="Basic and acidic residues" evidence="5">
    <location>
        <begin position="280"/>
        <end position="351"/>
    </location>
</feature>
<dbReference type="InterPro" id="IPR047288">
    <property type="entry name" value="Tudor_SGF29_rpt1"/>
</dbReference>
<protein>
    <recommendedName>
        <fullName evidence="6">SGF29 C-terminal domain-containing protein</fullName>
    </recommendedName>
</protein>
<dbReference type="InterPro" id="IPR047287">
    <property type="entry name" value="Tudor_SGF29_rpt2"/>
</dbReference>
<dbReference type="GO" id="GO:0000124">
    <property type="term" value="C:SAGA complex"/>
    <property type="evidence" value="ECO:0007669"/>
    <property type="project" value="InterPro"/>
</dbReference>
<dbReference type="InterPro" id="IPR010750">
    <property type="entry name" value="SGF29_tudor-like_dom"/>
</dbReference>
<dbReference type="CDD" id="cd20394">
    <property type="entry name" value="Tudor_SGF29_rpt2"/>
    <property type="match status" value="1"/>
</dbReference>
<dbReference type="GO" id="GO:0005634">
    <property type="term" value="C:nucleus"/>
    <property type="evidence" value="ECO:0007669"/>
    <property type="project" value="UniProtKB-SubCell"/>
</dbReference>
<name>A0AAV5WXH4_9BILA</name>
<dbReference type="InterPro" id="IPR037802">
    <property type="entry name" value="SGF29"/>
</dbReference>
<comment type="subcellular location">
    <subcellularLocation>
        <location evidence="1">Nucleus</location>
    </subcellularLocation>
</comment>
<accession>A0AAV5WXH4</accession>